<feature type="compositionally biased region" description="Low complexity" evidence="1">
    <location>
        <begin position="213"/>
        <end position="229"/>
    </location>
</feature>
<protein>
    <submittedName>
        <fullName evidence="2">Uncharacterized protein</fullName>
    </submittedName>
</protein>
<evidence type="ECO:0000313" key="3">
    <source>
        <dbReference type="Proteomes" id="UP000092666"/>
    </source>
</evidence>
<proteinExistence type="predicted"/>
<dbReference type="AlphaFoldDB" id="A0A1B9H0B5"/>
<feature type="region of interest" description="Disordered" evidence="1">
    <location>
        <begin position="209"/>
        <end position="245"/>
    </location>
</feature>
<reference evidence="3" key="2">
    <citation type="submission" date="2013-12" db="EMBL/GenBank/DDBJ databases">
        <title>Evolution of pathogenesis and genome organization in the Tremellales.</title>
        <authorList>
            <person name="Cuomo C."/>
            <person name="Litvintseva A."/>
            <person name="Heitman J."/>
            <person name="Chen Y."/>
            <person name="Sun S."/>
            <person name="Springer D."/>
            <person name="Dromer F."/>
            <person name="Young S."/>
            <person name="Zeng Q."/>
            <person name="Chapman S."/>
            <person name="Gujja S."/>
            <person name="Saif S."/>
            <person name="Birren B."/>
        </authorList>
    </citation>
    <scope>NUCLEOTIDE SEQUENCE [LARGE SCALE GENOMIC DNA]</scope>
    <source>
        <strain evidence="3">BCC8398</strain>
    </source>
</reference>
<feature type="region of interest" description="Disordered" evidence="1">
    <location>
        <begin position="395"/>
        <end position="417"/>
    </location>
</feature>
<gene>
    <name evidence="2" type="ORF">I316_01290</name>
</gene>
<feature type="compositionally biased region" description="Low complexity" evidence="1">
    <location>
        <begin position="120"/>
        <end position="130"/>
    </location>
</feature>
<keyword evidence="3" id="KW-1185">Reference proteome</keyword>
<feature type="compositionally biased region" description="Polar residues" evidence="1">
    <location>
        <begin position="69"/>
        <end position="86"/>
    </location>
</feature>
<evidence type="ECO:0000313" key="2">
    <source>
        <dbReference type="EMBL" id="OCF36694.1"/>
    </source>
</evidence>
<evidence type="ECO:0000256" key="1">
    <source>
        <dbReference type="SAM" id="MobiDB-lite"/>
    </source>
</evidence>
<dbReference type="Proteomes" id="UP000092666">
    <property type="component" value="Unassembled WGS sequence"/>
</dbReference>
<dbReference type="EMBL" id="KI669494">
    <property type="protein sequence ID" value="OCF36694.1"/>
    <property type="molecule type" value="Genomic_DNA"/>
</dbReference>
<feature type="region of interest" description="Disordered" evidence="1">
    <location>
        <begin position="1"/>
        <end position="86"/>
    </location>
</feature>
<feature type="compositionally biased region" description="Low complexity" evidence="1">
    <location>
        <begin position="57"/>
        <end position="68"/>
    </location>
</feature>
<feature type="region of interest" description="Disordered" evidence="1">
    <location>
        <begin position="108"/>
        <end position="196"/>
    </location>
</feature>
<reference evidence="2 3" key="1">
    <citation type="submission" date="2013-07" db="EMBL/GenBank/DDBJ databases">
        <title>The Genome Sequence of Cryptococcus heveanensis BCC8398.</title>
        <authorList>
            <consortium name="The Broad Institute Genome Sequencing Platform"/>
            <person name="Cuomo C."/>
            <person name="Litvintseva A."/>
            <person name="Chen Y."/>
            <person name="Heitman J."/>
            <person name="Sun S."/>
            <person name="Springer D."/>
            <person name="Dromer F."/>
            <person name="Young S.K."/>
            <person name="Zeng Q."/>
            <person name="Gargeya S."/>
            <person name="Fitzgerald M."/>
            <person name="Abouelleil A."/>
            <person name="Alvarado L."/>
            <person name="Berlin A.M."/>
            <person name="Chapman S.B."/>
            <person name="Dewar J."/>
            <person name="Goldberg J."/>
            <person name="Griggs A."/>
            <person name="Gujja S."/>
            <person name="Hansen M."/>
            <person name="Howarth C."/>
            <person name="Imamovic A."/>
            <person name="Larimer J."/>
            <person name="McCowan C."/>
            <person name="Murphy C."/>
            <person name="Pearson M."/>
            <person name="Priest M."/>
            <person name="Roberts A."/>
            <person name="Saif S."/>
            <person name="Shea T."/>
            <person name="Sykes S."/>
            <person name="Wortman J."/>
            <person name="Nusbaum C."/>
            <person name="Birren B."/>
        </authorList>
    </citation>
    <scope>NUCLEOTIDE SEQUENCE [LARGE SCALE GENOMIC DNA]</scope>
    <source>
        <strain evidence="2 3">BCC8398</strain>
    </source>
</reference>
<dbReference type="OrthoDB" id="2564844at2759"/>
<feature type="compositionally biased region" description="Basic and acidic residues" evidence="1">
    <location>
        <begin position="154"/>
        <end position="167"/>
    </location>
</feature>
<organism evidence="2 3">
    <name type="scientific">Kwoniella heveanensis BCC8398</name>
    <dbReference type="NCBI Taxonomy" id="1296120"/>
    <lineage>
        <taxon>Eukaryota</taxon>
        <taxon>Fungi</taxon>
        <taxon>Dikarya</taxon>
        <taxon>Basidiomycota</taxon>
        <taxon>Agaricomycotina</taxon>
        <taxon>Tremellomycetes</taxon>
        <taxon>Tremellales</taxon>
        <taxon>Cryptococcaceae</taxon>
        <taxon>Kwoniella</taxon>
    </lineage>
</organism>
<name>A0A1B9H0B5_9TREE</name>
<sequence>MASPTSSASKDGAALGVDSRSDDQFAKNNDSADDMNVPPPIPARSRLRTVPTPKLTSSPNFSSPNLLSAQASEVQDGSSTIAEDASSSIRVITHRKSSLFRLPVDQPIALTSSPVPSPVSPAFSSGSPASHGQGPASPNAGETSFGFGRRKVSRALERDPHKIRDGMMAKTSSSGVYTPPTFPGAQGPRPSHFPSHVYTPANFALYPAQTPISPSASSTHSSSSSQSDSTAPPRTPISPTGRIGKAMTNIRRFSSTITQVKEKTGIVNNNNSHQRAITTPMLESEYYYMPPSSSFESSTTHSRQSSWGPQTPVGSKIIAPPFQHSDSGYFPPLSSHAGLGFGLPEHPHDNAMRRLRTSSTDATVIIDAGADPLNFGVLDKTDKKEVIMGQVPSIGSKSKRKPVPKILGQDVEETHAF</sequence>
<accession>A0A1B9H0B5</accession>